<name>A0A699HG36_TANCI</name>
<proteinExistence type="predicted"/>
<feature type="compositionally biased region" description="Basic residues" evidence="1">
    <location>
        <begin position="219"/>
        <end position="230"/>
    </location>
</feature>
<accession>A0A699HG36</accession>
<protein>
    <submittedName>
        <fullName evidence="2">Putative ribonuclease H-like domain-containing protein</fullName>
    </submittedName>
</protein>
<dbReference type="EMBL" id="BKCJ010162348">
    <property type="protein sequence ID" value="GEY23824.1"/>
    <property type="molecule type" value="Genomic_DNA"/>
</dbReference>
<feature type="compositionally biased region" description="Polar residues" evidence="1">
    <location>
        <begin position="205"/>
        <end position="214"/>
    </location>
</feature>
<dbReference type="PANTHER" id="PTHR11439:SF495">
    <property type="entry name" value="REVERSE TRANSCRIPTASE, RNA-DEPENDENT DNA POLYMERASE-RELATED"/>
    <property type="match status" value="1"/>
</dbReference>
<organism evidence="2">
    <name type="scientific">Tanacetum cinerariifolium</name>
    <name type="common">Dalmatian daisy</name>
    <name type="synonym">Chrysanthemum cinerariifolium</name>
    <dbReference type="NCBI Taxonomy" id="118510"/>
    <lineage>
        <taxon>Eukaryota</taxon>
        <taxon>Viridiplantae</taxon>
        <taxon>Streptophyta</taxon>
        <taxon>Embryophyta</taxon>
        <taxon>Tracheophyta</taxon>
        <taxon>Spermatophyta</taxon>
        <taxon>Magnoliopsida</taxon>
        <taxon>eudicotyledons</taxon>
        <taxon>Gunneridae</taxon>
        <taxon>Pentapetalae</taxon>
        <taxon>asterids</taxon>
        <taxon>campanulids</taxon>
        <taxon>Asterales</taxon>
        <taxon>Asteraceae</taxon>
        <taxon>Asteroideae</taxon>
        <taxon>Anthemideae</taxon>
        <taxon>Anthemidinae</taxon>
        <taxon>Tanacetum</taxon>
    </lineage>
</organism>
<evidence type="ECO:0000313" key="2">
    <source>
        <dbReference type="EMBL" id="GEY23824.1"/>
    </source>
</evidence>
<comment type="caution">
    <text evidence="2">The sequence shown here is derived from an EMBL/GenBank/DDBJ whole genome shotgun (WGS) entry which is preliminary data.</text>
</comment>
<sequence length="297" mass="33690">MMHYGYFVPLLRHQYFALLITGPFTINQVFPYGTVELSQPNGPNFKVNGHRVKHYFGGDIPSKDSPFDLVAYTDSDYAKASLDRKSTIGGCQFLGCRLISWQCKKQTVVANSTTEAEYIAASNHCRQAYTYYCQLKVNVMYTLTTVDDDVHNLVAFLSKPIESEGFEQIIDFLNVNPIKYALMVNPTVYTSSQEEELGEGFTMPSAPQHTPIIQPSTSKPKKKQKPRKSKGTGTINTINDEEMFDIEITKRLRHREQMRRSAYLNLSVYVSPPESTLRLPLFRLACLNLSVSIYQPA</sequence>
<feature type="region of interest" description="Disordered" evidence="1">
    <location>
        <begin position="195"/>
        <end position="236"/>
    </location>
</feature>
<evidence type="ECO:0000256" key="1">
    <source>
        <dbReference type="SAM" id="MobiDB-lite"/>
    </source>
</evidence>
<reference evidence="2" key="1">
    <citation type="journal article" date="2019" name="Sci. Rep.">
        <title>Draft genome of Tanacetum cinerariifolium, the natural source of mosquito coil.</title>
        <authorList>
            <person name="Yamashiro T."/>
            <person name="Shiraishi A."/>
            <person name="Satake H."/>
            <person name="Nakayama K."/>
        </authorList>
    </citation>
    <scope>NUCLEOTIDE SEQUENCE</scope>
</reference>
<dbReference type="PANTHER" id="PTHR11439">
    <property type="entry name" value="GAG-POL-RELATED RETROTRANSPOSON"/>
    <property type="match status" value="1"/>
</dbReference>
<gene>
    <name evidence="2" type="ORF">Tci_395798</name>
</gene>
<dbReference type="AlphaFoldDB" id="A0A699HG36"/>
<dbReference type="CDD" id="cd09272">
    <property type="entry name" value="RNase_HI_RT_Ty1"/>
    <property type="match status" value="1"/>
</dbReference>